<dbReference type="Proteomes" id="UP000257109">
    <property type="component" value="Unassembled WGS sequence"/>
</dbReference>
<dbReference type="OrthoDB" id="271433at2759"/>
<keyword evidence="2" id="KW-1185">Reference proteome</keyword>
<protein>
    <submittedName>
        <fullName evidence="1">Plant cysteine oxidase 4</fullName>
    </submittedName>
</protein>
<evidence type="ECO:0000313" key="1">
    <source>
        <dbReference type="EMBL" id="RDX61821.1"/>
    </source>
</evidence>
<proteinExistence type="predicted"/>
<dbReference type="AlphaFoldDB" id="A0A371E710"/>
<accession>A0A371E710</accession>
<organism evidence="1 2">
    <name type="scientific">Mucuna pruriens</name>
    <name type="common">Velvet bean</name>
    <name type="synonym">Dolichos pruriens</name>
    <dbReference type="NCBI Taxonomy" id="157652"/>
    <lineage>
        <taxon>Eukaryota</taxon>
        <taxon>Viridiplantae</taxon>
        <taxon>Streptophyta</taxon>
        <taxon>Embryophyta</taxon>
        <taxon>Tracheophyta</taxon>
        <taxon>Spermatophyta</taxon>
        <taxon>Magnoliopsida</taxon>
        <taxon>eudicotyledons</taxon>
        <taxon>Gunneridae</taxon>
        <taxon>Pentapetalae</taxon>
        <taxon>rosids</taxon>
        <taxon>fabids</taxon>
        <taxon>Fabales</taxon>
        <taxon>Fabaceae</taxon>
        <taxon>Papilionoideae</taxon>
        <taxon>50 kb inversion clade</taxon>
        <taxon>NPAAA clade</taxon>
        <taxon>indigoferoid/millettioid clade</taxon>
        <taxon>Phaseoleae</taxon>
        <taxon>Mucuna</taxon>
    </lineage>
</organism>
<evidence type="ECO:0000313" key="2">
    <source>
        <dbReference type="Proteomes" id="UP000257109"/>
    </source>
</evidence>
<reference evidence="1" key="1">
    <citation type="submission" date="2018-05" db="EMBL/GenBank/DDBJ databases">
        <title>Draft genome of Mucuna pruriens seed.</title>
        <authorList>
            <person name="Nnadi N.E."/>
            <person name="Vos R."/>
            <person name="Hasami M.H."/>
            <person name="Devisetty U.K."/>
            <person name="Aguiy J.C."/>
        </authorList>
    </citation>
    <scope>NUCLEOTIDE SEQUENCE [LARGE SCALE GENOMIC DNA]</scope>
    <source>
        <strain evidence="1">JCA_2017</strain>
    </source>
</reference>
<dbReference type="EMBL" id="QJKJ01015882">
    <property type="protein sequence ID" value="RDX61821.1"/>
    <property type="molecule type" value="Genomic_DNA"/>
</dbReference>
<comment type="caution">
    <text evidence="1">The sequence shown here is derived from an EMBL/GenBank/DDBJ whole genome shotgun (WGS) entry which is preliminary data.</text>
</comment>
<sequence>MERSKIQVLYDDTHALFSQEGLPTFQQIHYLKNLLDKIEAIDVGIDEFGLCDSPMSDASGDSGKGLLCGQGFSEITYIHIHECDKFSVSRKEKYHI</sequence>
<gene>
    <name evidence="1" type="primary">PCO4</name>
    <name evidence="1" type="ORF">CR513_59910</name>
</gene>
<feature type="non-terminal residue" evidence="1">
    <location>
        <position position="1"/>
    </location>
</feature>
<name>A0A371E710_MUCPR</name>